<gene>
    <name evidence="2" type="ORF">LPC04_13010</name>
</gene>
<dbReference type="AlphaFoldDB" id="A0A9X2C2B1"/>
<feature type="domain" description="ChrR-like cupin" evidence="1">
    <location>
        <begin position="100"/>
        <end position="196"/>
    </location>
</feature>
<protein>
    <submittedName>
        <fullName evidence="2">Cupin domain-containing protein</fullName>
    </submittedName>
</protein>
<dbReference type="Pfam" id="PF12973">
    <property type="entry name" value="Cupin_7"/>
    <property type="match status" value="1"/>
</dbReference>
<keyword evidence="3" id="KW-1185">Reference proteome</keyword>
<sequence length="209" mass="22539">MIEHAHVDLLDVSSRLVPFTDAHDPLWSGVMVLGPHEGARLAADACHDLLVLNGTVDIGAGRVLEGGDFAIRHGGAELCAGPAGAQVFAYRDASGARCDEITVTRDERPWREGRTPGMLIANLCTAGHALSLVLWQPGTRTRHHAHPGGEEIFVVKGELLEAQQHPAGSWIRLHPGAWHSPFVETPTLILVRSGHLKARRPAREARAQA</sequence>
<accession>A0A9X2C2B1</accession>
<proteinExistence type="predicted"/>
<name>A0A9X2C2B1_9BURK</name>
<dbReference type="EMBL" id="JAJLJH010000002">
    <property type="protein sequence ID" value="MCK9686629.1"/>
    <property type="molecule type" value="Genomic_DNA"/>
</dbReference>
<evidence type="ECO:0000313" key="2">
    <source>
        <dbReference type="EMBL" id="MCK9686629.1"/>
    </source>
</evidence>
<evidence type="ECO:0000259" key="1">
    <source>
        <dbReference type="Pfam" id="PF12973"/>
    </source>
</evidence>
<comment type="caution">
    <text evidence="2">The sequence shown here is derived from an EMBL/GenBank/DDBJ whole genome shotgun (WGS) entry which is preliminary data.</text>
</comment>
<organism evidence="2 3">
    <name type="scientific">Scleromatobacter humisilvae</name>
    <dbReference type="NCBI Taxonomy" id="2897159"/>
    <lineage>
        <taxon>Bacteria</taxon>
        <taxon>Pseudomonadati</taxon>
        <taxon>Pseudomonadota</taxon>
        <taxon>Betaproteobacteria</taxon>
        <taxon>Burkholderiales</taxon>
        <taxon>Sphaerotilaceae</taxon>
        <taxon>Scleromatobacter</taxon>
    </lineage>
</organism>
<reference evidence="2" key="1">
    <citation type="submission" date="2021-11" db="EMBL/GenBank/DDBJ databases">
        <title>BS-T2-15 a new species belonging to the Comamonadaceae family isolated from the soil of a French oak forest.</title>
        <authorList>
            <person name="Mieszkin S."/>
            <person name="Alain K."/>
        </authorList>
    </citation>
    <scope>NUCLEOTIDE SEQUENCE</scope>
    <source>
        <strain evidence="2">BS-T2-15</strain>
    </source>
</reference>
<dbReference type="InterPro" id="IPR014710">
    <property type="entry name" value="RmlC-like_jellyroll"/>
</dbReference>
<dbReference type="SUPFAM" id="SSF51182">
    <property type="entry name" value="RmlC-like cupins"/>
    <property type="match status" value="1"/>
</dbReference>
<dbReference type="RefSeq" id="WP_275682646.1">
    <property type="nucleotide sequence ID" value="NZ_JAJLJH010000002.1"/>
</dbReference>
<dbReference type="Proteomes" id="UP001139353">
    <property type="component" value="Unassembled WGS sequence"/>
</dbReference>
<dbReference type="Gene3D" id="2.60.120.10">
    <property type="entry name" value="Jelly Rolls"/>
    <property type="match status" value="1"/>
</dbReference>
<dbReference type="InterPro" id="IPR025979">
    <property type="entry name" value="ChrR-like_cupin_dom"/>
</dbReference>
<evidence type="ECO:0000313" key="3">
    <source>
        <dbReference type="Proteomes" id="UP001139353"/>
    </source>
</evidence>
<dbReference type="InterPro" id="IPR011051">
    <property type="entry name" value="RmlC_Cupin_sf"/>
</dbReference>